<name>A0A6J8CA21_MYTCO</name>
<dbReference type="GO" id="GO:0004190">
    <property type="term" value="F:aspartic-type endopeptidase activity"/>
    <property type="evidence" value="ECO:0007669"/>
    <property type="project" value="InterPro"/>
</dbReference>
<feature type="compositionally biased region" description="Basic and acidic residues" evidence="2">
    <location>
        <begin position="440"/>
        <end position="458"/>
    </location>
</feature>
<dbReference type="SUPFAM" id="SSF50630">
    <property type="entry name" value="Acid proteases"/>
    <property type="match status" value="1"/>
</dbReference>
<feature type="compositionally biased region" description="Low complexity" evidence="2">
    <location>
        <begin position="615"/>
        <end position="625"/>
    </location>
</feature>
<evidence type="ECO:0000256" key="1">
    <source>
        <dbReference type="ARBA" id="ARBA00022801"/>
    </source>
</evidence>
<organism evidence="4 5">
    <name type="scientific">Mytilus coruscus</name>
    <name type="common">Sea mussel</name>
    <dbReference type="NCBI Taxonomy" id="42192"/>
    <lineage>
        <taxon>Eukaryota</taxon>
        <taxon>Metazoa</taxon>
        <taxon>Spiralia</taxon>
        <taxon>Lophotrochozoa</taxon>
        <taxon>Mollusca</taxon>
        <taxon>Bivalvia</taxon>
        <taxon>Autobranchia</taxon>
        <taxon>Pteriomorphia</taxon>
        <taxon>Mytilida</taxon>
        <taxon>Mytiloidea</taxon>
        <taxon>Mytilidae</taxon>
        <taxon>Mytilinae</taxon>
        <taxon>Mytilus</taxon>
    </lineage>
</organism>
<feature type="compositionally biased region" description="Polar residues" evidence="2">
    <location>
        <begin position="464"/>
        <end position="475"/>
    </location>
</feature>
<feature type="compositionally biased region" description="Basic residues" evidence="2">
    <location>
        <begin position="532"/>
        <end position="543"/>
    </location>
</feature>
<reference evidence="4 5" key="1">
    <citation type="submission" date="2020-06" db="EMBL/GenBank/DDBJ databases">
        <authorList>
            <person name="Li R."/>
            <person name="Bekaert M."/>
        </authorList>
    </citation>
    <scope>NUCLEOTIDE SEQUENCE [LARGE SCALE GENOMIC DNA]</scope>
    <source>
        <strain evidence="5">wild</strain>
    </source>
</reference>
<dbReference type="EMBL" id="CACVKT020005120">
    <property type="protein sequence ID" value="CAC5393245.1"/>
    <property type="molecule type" value="Genomic_DNA"/>
</dbReference>
<evidence type="ECO:0000259" key="3">
    <source>
        <dbReference type="PROSITE" id="PS50175"/>
    </source>
</evidence>
<dbReference type="Gene3D" id="4.10.60.10">
    <property type="entry name" value="Zinc finger, CCHC-type"/>
    <property type="match status" value="1"/>
</dbReference>
<feature type="compositionally biased region" description="Acidic residues" evidence="2">
    <location>
        <begin position="1139"/>
        <end position="1149"/>
    </location>
</feature>
<feature type="compositionally biased region" description="Polar residues" evidence="2">
    <location>
        <begin position="100"/>
        <end position="123"/>
    </location>
</feature>
<feature type="region of interest" description="Disordered" evidence="2">
    <location>
        <begin position="320"/>
        <end position="650"/>
    </location>
</feature>
<feature type="compositionally biased region" description="Polar residues" evidence="2">
    <location>
        <begin position="382"/>
        <end position="392"/>
    </location>
</feature>
<feature type="domain" description="Peptidase A2" evidence="3">
    <location>
        <begin position="733"/>
        <end position="770"/>
    </location>
</feature>
<dbReference type="OrthoDB" id="6160297at2759"/>
<evidence type="ECO:0000313" key="4">
    <source>
        <dbReference type="EMBL" id="CAC5393245.1"/>
    </source>
</evidence>
<feature type="region of interest" description="Disordered" evidence="2">
    <location>
        <begin position="662"/>
        <end position="712"/>
    </location>
</feature>
<evidence type="ECO:0000313" key="5">
    <source>
        <dbReference type="Proteomes" id="UP000507470"/>
    </source>
</evidence>
<feature type="compositionally biased region" description="Polar residues" evidence="2">
    <location>
        <begin position="602"/>
        <end position="614"/>
    </location>
</feature>
<feature type="compositionally biased region" description="Polar residues" evidence="2">
    <location>
        <begin position="356"/>
        <end position="367"/>
    </location>
</feature>
<feature type="region of interest" description="Disordered" evidence="2">
    <location>
        <begin position="100"/>
        <end position="152"/>
    </location>
</feature>
<feature type="compositionally biased region" description="Polar residues" evidence="2">
    <location>
        <begin position="668"/>
        <end position="681"/>
    </location>
</feature>
<feature type="region of interest" description="Disordered" evidence="2">
    <location>
        <begin position="1139"/>
        <end position="1168"/>
    </location>
</feature>
<protein>
    <recommendedName>
        <fullName evidence="3">Peptidase A2 domain-containing protein</fullName>
    </recommendedName>
</protein>
<feature type="compositionally biased region" description="Acidic residues" evidence="2">
    <location>
        <begin position="693"/>
        <end position="705"/>
    </location>
</feature>
<dbReference type="PROSITE" id="PS00141">
    <property type="entry name" value="ASP_PROTEASE"/>
    <property type="match status" value="1"/>
</dbReference>
<feature type="compositionally biased region" description="Low complexity" evidence="2">
    <location>
        <begin position="325"/>
        <end position="348"/>
    </location>
</feature>
<accession>A0A6J8CA21</accession>
<keyword evidence="1" id="KW-0378">Hydrolase</keyword>
<feature type="compositionally biased region" description="Polar residues" evidence="2">
    <location>
        <begin position="399"/>
        <end position="425"/>
    </location>
</feature>
<dbReference type="CDD" id="cd00303">
    <property type="entry name" value="retropepsin_like"/>
    <property type="match status" value="1"/>
</dbReference>
<sequence length="1215" mass="136165">MVVQHQHEQQNFAGSLQRQQVLDLSTHSHDIRQNSTVDNKQKPPVANFQQLDQQVINRPQPVNNSHRQDIIPITADEMPSNHVLHFPSSVQHDNIYRQQDQQVASHLQQASPAYHRSSTSENPVKQHRDIYKPDTPTVERVQPFPPTIQHDDYHRQPEFNQHVHQTSGIHSPPPISNKLVEHQQPIHHCSTYRSYLQQGYNRQQQDITSHHFQPSTQGKCSTALPSTNQYQLSINNIQSGVNRVQQPVVQSQTCVPSHQQVSQHQIGSTNQQPRVNKVQQPMLPVQKGVQLQQQVQGLHQWLAQLQLRVNNYAQPIQQQNPATAPVSLPQQQPNQQQPVYQQPGYQLPNFVPRTQPPTTVGHPTSMFQPPWGGPPPQGPTQSFHQQNMSSVTYPVIGQPTFSRPPDTSNYQPQSHTLPVQQQQPPLSGAQPAHNNQPPARRKEYNSDYHEGQRRRDPGRYYTADSDTSDASPYRQTRNKRRSAPAYLSDHSYRDFSPIRSARTSPAHSRHSSRRSLTARESQSESETDSRHSRSQSKKTKKIEKRQFLSSIPKTLRYSGKAHQKGGQSIQKPGKPGHETSSEKPGNSPVVLGVYLAQEKSVRQGTSPSSRSPNQDNRSNNYSPRRNYGRGRGRGNNSGDRRQNQRGYNNDCYYCHKPGHYKRNYPELRQNNNRQQSKQLTPKKNPKEERRVEFDDDNFIQDDSEENSSKGVSVGTLGTAHLLRCIVKIQDKEVNALIDTGSEVTILKDSVFETLAQKPYIIRETTMHGEGRDMLMTCRITNPVEFSIQHLTFNERLYVAPIVCDMLLGADFFIKHSAILDVPAKKLTLKNTVVQLILGGEPTPVPMVNRVTVQETIIIPPNTALRINLNTEDVTSDYLIEPKGNSTLLIPRTVCAKGQKPTLCFLNITDHPVKLPKGDEVGYTQEVSVIQSLEDEPLPSVGTCMANSSKPGIPSHLKDLYADSGSNLSKSQQTLLKQLLIKQLPLTNVSTAMVHLFSTPKPETLALPQAPDNIQDVSALPDVECNLDLTVSAPTQKQQEVNDTWFSTHIELICTPTTARIIASDQNSCHVAAVTQSEGINFSGFSTDEIKAKHMASYKEGKVDGNNNLNTVVDKPSVGRGMTVEREGKTYYRDVLVSSVEDEQVSEEAPQDSQDGGRTPPEAKVADVSSLQAELTKLVVTSEVPEVPHTSTEPSQSAVNQVPAYYVCSRSKTEES</sequence>
<evidence type="ECO:0000256" key="2">
    <source>
        <dbReference type="SAM" id="MobiDB-lite"/>
    </source>
</evidence>
<dbReference type="InterPro" id="IPR021109">
    <property type="entry name" value="Peptidase_aspartic_dom_sf"/>
</dbReference>
<dbReference type="PROSITE" id="PS50175">
    <property type="entry name" value="ASP_PROT_RETROV"/>
    <property type="match status" value="1"/>
</dbReference>
<dbReference type="Proteomes" id="UP000507470">
    <property type="component" value="Unassembled WGS sequence"/>
</dbReference>
<dbReference type="AlphaFoldDB" id="A0A6J8CA21"/>
<dbReference type="Gene3D" id="2.40.70.10">
    <property type="entry name" value="Acid Proteases"/>
    <property type="match status" value="1"/>
</dbReference>
<feature type="region of interest" description="Disordered" evidence="2">
    <location>
        <begin position="1181"/>
        <end position="1202"/>
    </location>
</feature>
<feature type="compositionally biased region" description="Polar residues" evidence="2">
    <location>
        <begin position="1188"/>
        <end position="1199"/>
    </location>
</feature>
<dbReference type="InterPro" id="IPR001969">
    <property type="entry name" value="Aspartic_peptidase_AS"/>
</dbReference>
<proteinExistence type="predicted"/>
<keyword evidence="5" id="KW-1185">Reference proteome</keyword>
<dbReference type="InterPro" id="IPR001995">
    <property type="entry name" value="Peptidase_A2_cat"/>
</dbReference>
<gene>
    <name evidence="4" type="ORF">MCOR_28115</name>
</gene>
<dbReference type="GO" id="GO:0006508">
    <property type="term" value="P:proteolysis"/>
    <property type="evidence" value="ECO:0007669"/>
    <property type="project" value="InterPro"/>
</dbReference>